<dbReference type="EMBL" id="JAAOYM010000001">
    <property type="protein sequence ID" value="NIJ10731.1"/>
    <property type="molecule type" value="Genomic_DNA"/>
</dbReference>
<feature type="domain" description="Solute-binding protein family 5" evidence="3">
    <location>
        <begin position="99"/>
        <end position="429"/>
    </location>
</feature>
<evidence type="ECO:0000259" key="3">
    <source>
        <dbReference type="Pfam" id="PF00496"/>
    </source>
</evidence>
<dbReference type="PROSITE" id="PS51257">
    <property type="entry name" value="PROKAR_LIPOPROTEIN"/>
    <property type="match status" value="1"/>
</dbReference>
<comment type="caution">
    <text evidence="4">The sequence shown here is derived from an EMBL/GenBank/DDBJ whole genome shotgun (WGS) entry which is preliminary data.</text>
</comment>
<sequence>MRAKNGKAAHPLLVLVLAVLLAACSNTPPPPVVSTPIAQTSVPPVETPSQIVVGIDDVVGGYNPHNLGDLSTITQALSQLLLPSPFRSDDDGTLTLDENLMTSAEVTSEEPFTVTYRIRPEASWSDGAPIAVEDFVYLAEAMKNQPGVVDPAGYRLISSIEPGEGGKLVEVTFSEPYPGWKTLFDNLLPSHALKDAPGGWQGALADSFPAYGGPFSIKTVDNERGEVILERNERYWAKPAAVDRIVLHRSDQQGMAAALRSGTDQFALAPTDADGVKLFSELGEDAQSHTVARPYLAEVLLRPAGPALADDKVRAGIAALLDRERLIAEGTQGGPSARLRAGSQVLAPSAEGYAPTIPPGPPRRPAPRQAERLLTEAGYTREAGTWVKDGQTLSLVVASPGQREPYARVARELSRQLIAAGIEVTTVTPQPRELFSTMLATPVSTTEPDQPTGQGQSQPQNGEVTVDIAVVPRPVSVDPASTLASTFGCGPGWDSEPPEGSGVRTPANSAAFCDEELQPMIDAALSGAEPLRDSLAELEPRLWQSNVAIPLFQLADTLAIGSTVSGVTPGPPLVGPFSSAVNWTRGPR</sequence>
<dbReference type="PANTHER" id="PTHR30290">
    <property type="entry name" value="PERIPLASMIC BINDING COMPONENT OF ABC TRANSPORTER"/>
    <property type="match status" value="1"/>
</dbReference>
<evidence type="ECO:0000313" key="5">
    <source>
        <dbReference type="Proteomes" id="UP000545493"/>
    </source>
</evidence>
<dbReference type="AlphaFoldDB" id="A0A7X5UMH7"/>
<evidence type="ECO:0000256" key="1">
    <source>
        <dbReference type="SAM" id="MobiDB-lite"/>
    </source>
</evidence>
<dbReference type="Pfam" id="PF00496">
    <property type="entry name" value="SBP_bac_5"/>
    <property type="match status" value="1"/>
</dbReference>
<reference evidence="4 5" key="1">
    <citation type="submission" date="2020-03" db="EMBL/GenBank/DDBJ databases">
        <title>Sequencing the genomes of 1000 actinobacteria strains.</title>
        <authorList>
            <person name="Klenk H.-P."/>
        </authorList>
    </citation>
    <scope>NUCLEOTIDE SEQUENCE [LARGE SCALE GENOMIC DNA]</scope>
    <source>
        <strain evidence="4 5">DSM 45685</strain>
    </source>
</reference>
<protein>
    <submittedName>
        <fullName evidence="4">ABC-type transport system substrate-binding protein</fullName>
    </submittedName>
</protein>
<dbReference type="GO" id="GO:1904680">
    <property type="term" value="F:peptide transmembrane transporter activity"/>
    <property type="evidence" value="ECO:0007669"/>
    <property type="project" value="TreeGrafter"/>
</dbReference>
<evidence type="ECO:0000256" key="2">
    <source>
        <dbReference type="SAM" id="SignalP"/>
    </source>
</evidence>
<dbReference type="CDD" id="cd08501">
    <property type="entry name" value="PBP2_Lpqw"/>
    <property type="match status" value="1"/>
</dbReference>
<keyword evidence="5" id="KW-1185">Reference proteome</keyword>
<dbReference type="RefSeq" id="WP_313886668.1">
    <property type="nucleotide sequence ID" value="NZ_JAAOYM010000001.1"/>
</dbReference>
<dbReference type="Gene3D" id="3.40.190.10">
    <property type="entry name" value="Periplasmic binding protein-like II"/>
    <property type="match status" value="1"/>
</dbReference>
<keyword evidence="2" id="KW-0732">Signal</keyword>
<dbReference type="SUPFAM" id="SSF53850">
    <property type="entry name" value="Periplasmic binding protein-like II"/>
    <property type="match status" value="1"/>
</dbReference>
<organism evidence="4 5">
    <name type="scientific">Saccharomonospora amisosensis</name>
    <dbReference type="NCBI Taxonomy" id="1128677"/>
    <lineage>
        <taxon>Bacteria</taxon>
        <taxon>Bacillati</taxon>
        <taxon>Actinomycetota</taxon>
        <taxon>Actinomycetes</taxon>
        <taxon>Pseudonocardiales</taxon>
        <taxon>Pseudonocardiaceae</taxon>
        <taxon>Saccharomonospora</taxon>
    </lineage>
</organism>
<dbReference type="PANTHER" id="PTHR30290:SF65">
    <property type="entry name" value="MONOACYL PHOSPHATIDYLINOSITOL TETRAMANNOSIDE-BINDING PROTEIN LPQW-RELATED"/>
    <property type="match status" value="1"/>
</dbReference>
<dbReference type="Gene3D" id="3.10.105.10">
    <property type="entry name" value="Dipeptide-binding Protein, Domain 3"/>
    <property type="match status" value="1"/>
</dbReference>
<dbReference type="InterPro" id="IPR000914">
    <property type="entry name" value="SBP_5_dom"/>
</dbReference>
<feature type="region of interest" description="Disordered" evidence="1">
    <location>
        <begin position="443"/>
        <end position="462"/>
    </location>
</feature>
<dbReference type="Gene3D" id="3.90.76.10">
    <property type="entry name" value="Dipeptide-binding Protein, Domain 1"/>
    <property type="match status" value="1"/>
</dbReference>
<accession>A0A7X5UMH7</accession>
<name>A0A7X5UMH7_9PSEU</name>
<feature type="signal peptide" evidence="2">
    <location>
        <begin position="1"/>
        <end position="22"/>
    </location>
</feature>
<dbReference type="GO" id="GO:0015833">
    <property type="term" value="P:peptide transport"/>
    <property type="evidence" value="ECO:0007669"/>
    <property type="project" value="TreeGrafter"/>
</dbReference>
<feature type="chain" id="PRO_5039716591" evidence="2">
    <location>
        <begin position="23"/>
        <end position="588"/>
    </location>
</feature>
<evidence type="ECO:0000313" key="4">
    <source>
        <dbReference type="EMBL" id="NIJ10731.1"/>
    </source>
</evidence>
<dbReference type="Proteomes" id="UP000545493">
    <property type="component" value="Unassembled WGS sequence"/>
</dbReference>
<gene>
    <name evidence="4" type="ORF">FHU38_001075</name>
</gene>
<proteinExistence type="predicted"/>
<dbReference type="InterPro" id="IPR039424">
    <property type="entry name" value="SBP_5"/>
</dbReference>